<dbReference type="InterPro" id="IPR000504">
    <property type="entry name" value="RRM_dom"/>
</dbReference>
<dbReference type="CDD" id="cd21615">
    <property type="entry name" value="RRM_SNP1_like"/>
    <property type="match status" value="1"/>
</dbReference>
<evidence type="ECO:0000259" key="7">
    <source>
        <dbReference type="PROSITE" id="PS50102"/>
    </source>
</evidence>
<name>A7TT64_VANPO</name>
<dbReference type="GO" id="GO:0000243">
    <property type="term" value="C:commitment complex"/>
    <property type="evidence" value="ECO:0007669"/>
    <property type="project" value="EnsemblFungi"/>
</dbReference>
<dbReference type="InterPro" id="IPR012677">
    <property type="entry name" value="Nucleotide-bd_a/b_plait_sf"/>
</dbReference>
<evidence type="ECO:0000256" key="4">
    <source>
        <dbReference type="ARBA" id="ARBA00023274"/>
    </source>
</evidence>
<proteinExistence type="predicted"/>
<dbReference type="AlphaFoldDB" id="A7TT64"/>
<evidence type="ECO:0000256" key="5">
    <source>
        <dbReference type="PROSITE-ProRule" id="PRU00176"/>
    </source>
</evidence>
<dbReference type="OrthoDB" id="4207594at2759"/>
<keyword evidence="3" id="KW-0539">Nucleus</keyword>
<reference evidence="8 9" key="1">
    <citation type="journal article" date="2007" name="Proc. Natl. Acad. Sci. U.S.A.">
        <title>Independent sorting-out of thousands of duplicated gene pairs in two yeast species descended from a whole-genome duplication.</title>
        <authorList>
            <person name="Scannell D.R."/>
            <person name="Frank A.C."/>
            <person name="Conant G.C."/>
            <person name="Byrne K.P."/>
            <person name="Woolfit M."/>
            <person name="Wolfe K.H."/>
        </authorList>
    </citation>
    <scope>NUCLEOTIDE SEQUENCE [LARGE SCALE GENOMIC DNA]</scope>
    <source>
        <strain evidence="9">ATCC 22028 / DSM 70294 / BCRC 21397 / CBS 2163 / NBRC 10782 / NRRL Y-8283 / UCD 57-17</strain>
    </source>
</reference>
<dbReference type="EMBL" id="DS480546">
    <property type="protein sequence ID" value="EDO14538.1"/>
    <property type="molecule type" value="Genomic_DNA"/>
</dbReference>
<dbReference type="GO" id="GO:0003729">
    <property type="term" value="F:mRNA binding"/>
    <property type="evidence" value="ECO:0007669"/>
    <property type="project" value="EnsemblFungi"/>
</dbReference>
<feature type="compositionally biased region" description="Low complexity" evidence="6">
    <location>
        <begin position="274"/>
        <end position="294"/>
    </location>
</feature>
<dbReference type="GO" id="GO:0071004">
    <property type="term" value="C:U2-type prespliceosome"/>
    <property type="evidence" value="ECO:0007669"/>
    <property type="project" value="EnsemblFungi"/>
</dbReference>
<dbReference type="FunCoup" id="A7TT64">
    <property type="interactions" value="480"/>
</dbReference>
<evidence type="ECO:0000313" key="8">
    <source>
        <dbReference type="EMBL" id="EDO14538.1"/>
    </source>
</evidence>
<dbReference type="SUPFAM" id="SSF54928">
    <property type="entry name" value="RNA-binding domain, RBD"/>
    <property type="match status" value="1"/>
</dbReference>
<feature type="compositionally biased region" description="Polar residues" evidence="6">
    <location>
        <begin position="253"/>
        <end position="273"/>
    </location>
</feature>
<gene>
    <name evidence="8" type="ORF">Kpol_259p1</name>
</gene>
<keyword evidence="9" id="KW-1185">Reference proteome</keyword>
<dbReference type="GO" id="GO:0005685">
    <property type="term" value="C:U1 snRNP"/>
    <property type="evidence" value="ECO:0007669"/>
    <property type="project" value="EnsemblFungi"/>
</dbReference>
<dbReference type="PROSITE" id="PS50102">
    <property type="entry name" value="RRM"/>
    <property type="match status" value="1"/>
</dbReference>
<feature type="domain" description="RRM" evidence="7">
    <location>
        <begin position="108"/>
        <end position="196"/>
    </location>
</feature>
<protein>
    <recommendedName>
        <fullName evidence="7">RRM domain-containing protein</fullName>
    </recommendedName>
</protein>
<sequence length="332" mass="38029">MFYNASKYPNDVALLMKPRAPLKFLKQSDNPLNQRKTNPNISGVSSLLSNNTLTDYMNEFPVGTDNKHLQKYELVRNQKINELNKLDDELMKWNPNNDPNVKDTDPYRTIFVGRLPYDVNEMDLQKLFNKFGQIEKVRIVRDKKTITKTNPLGNSRGYAFIVFADQLSSKMACKEIGVHRGIEINGRNCIVDIERGRTVKYFKPRRFGGGLGGRGYTKRERLTKITSQITSISTVETEFSGMKRKDPFPGRPSHQTRVSRFSNTKSIQGSRYNTYTPTSTFTSSTASTIESTSTRHFASTEITERQPSTTYRSRSARSQESKQQDRSNIPDY</sequence>
<dbReference type="eggNOG" id="KOG0113">
    <property type="taxonomic scope" value="Eukaryota"/>
</dbReference>
<dbReference type="PhylomeDB" id="A7TT64"/>
<dbReference type="RefSeq" id="XP_001642396.1">
    <property type="nucleotide sequence ID" value="XM_001642346.1"/>
</dbReference>
<accession>A7TT64</accession>
<evidence type="ECO:0000256" key="1">
    <source>
        <dbReference type="ARBA" id="ARBA00004123"/>
    </source>
</evidence>
<feature type="compositionally biased region" description="Polar residues" evidence="6">
    <location>
        <begin position="295"/>
        <end position="316"/>
    </location>
</feature>
<dbReference type="SMART" id="SM00360">
    <property type="entry name" value="RRM"/>
    <property type="match status" value="1"/>
</dbReference>
<dbReference type="OMA" id="KYPPNIQ"/>
<dbReference type="PANTHER" id="PTHR13952:SF5">
    <property type="entry name" value="U1 SMALL NUCLEAR RIBONUCLEOPROTEIN 70 KDA"/>
    <property type="match status" value="1"/>
</dbReference>
<dbReference type="InterPro" id="IPR035979">
    <property type="entry name" value="RBD_domain_sf"/>
</dbReference>
<keyword evidence="4" id="KW-0687">Ribonucleoprotein</keyword>
<feature type="region of interest" description="Disordered" evidence="6">
    <location>
        <begin position="240"/>
        <end position="332"/>
    </location>
</feature>
<dbReference type="GeneID" id="5542544"/>
<dbReference type="Pfam" id="PF12220">
    <property type="entry name" value="U1snRNP70_N"/>
    <property type="match status" value="1"/>
</dbReference>
<comment type="subcellular location">
    <subcellularLocation>
        <location evidence="1">Nucleus</location>
    </subcellularLocation>
</comment>
<evidence type="ECO:0000256" key="2">
    <source>
        <dbReference type="ARBA" id="ARBA00022884"/>
    </source>
</evidence>
<dbReference type="GO" id="GO:0000398">
    <property type="term" value="P:mRNA splicing, via spliceosome"/>
    <property type="evidence" value="ECO:0007669"/>
    <property type="project" value="EnsemblFungi"/>
</dbReference>
<dbReference type="InterPro" id="IPR051183">
    <property type="entry name" value="U1_U11-U12_snRNP_70-35kDa"/>
</dbReference>
<evidence type="ECO:0000256" key="6">
    <source>
        <dbReference type="SAM" id="MobiDB-lite"/>
    </source>
</evidence>
<dbReference type="PANTHER" id="PTHR13952">
    <property type="entry name" value="U1 SMALL NUCLEAR RIBONUCLEOPROTEIN 70 KD"/>
    <property type="match status" value="1"/>
</dbReference>
<dbReference type="InParanoid" id="A7TT64"/>
<dbReference type="GO" id="GO:0071011">
    <property type="term" value="C:precatalytic spliceosome"/>
    <property type="evidence" value="ECO:0007669"/>
    <property type="project" value="TreeGrafter"/>
</dbReference>
<organism evidence="9">
    <name type="scientific">Vanderwaltozyma polyspora (strain ATCC 22028 / DSM 70294 / BCRC 21397 / CBS 2163 / NBRC 10782 / NRRL Y-8283 / UCD 57-17)</name>
    <name type="common">Kluyveromyces polysporus</name>
    <dbReference type="NCBI Taxonomy" id="436907"/>
    <lineage>
        <taxon>Eukaryota</taxon>
        <taxon>Fungi</taxon>
        <taxon>Dikarya</taxon>
        <taxon>Ascomycota</taxon>
        <taxon>Saccharomycotina</taxon>
        <taxon>Saccharomycetes</taxon>
        <taxon>Saccharomycetales</taxon>
        <taxon>Saccharomycetaceae</taxon>
        <taxon>Vanderwaltozyma</taxon>
    </lineage>
</organism>
<dbReference type="Gene3D" id="3.30.70.330">
    <property type="match status" value="1"/>
</dbReference>
<evidence type="ECO:0000313" key="9">
    <source>
        <dbReference type="Proteomes" id="UP000000267"/>
    </source>
</evidence>
<dbReference type="Proteomes" id="UP000000267">
    <property type="component" value="Unassembled WGS sequence"/>
</dbReference>
<dbReference type="KEGG" id="vpo:Kpol_259p1"/>
<dbReference type="HOGENOM" id="CLU_045151_4_1_1"/>
<evidence type="ECO:0000256" key="3">
    <source>
        <dbReference type="ARBA" id="ARBA00023242"/>
    </source>
</evidence>
<dbReference type="Pfam" id="PF00076">
    <property type="entry name" value="RRM_1"/>
    <property type="match status" value="1"/>
</dbReference>
<dbReference type="STRING" id="436907.A7TT64"/>
<keyword evidence="2 5" id="KW-0694">RNA-binding</keyword>
<dbReference type="InterPro" id="IPR022023">
    <property type="entry name" value="U1snRNP70_N"/>
</dbReference>
<dbReference type="GO" id="GO:0030619">
    <property type="term" value="F:U1 snRNA binding"/>
    <property type="evidence" value="ECO:0007669"/>
    <property type="project" value="EnsemblFungi"/>
</dbReference>